<reference evidence="7 8" key="1">
    <citation type="submission" date="2020-04" db="EMBL/GenBank/DDBJ databases">
        <title>Genome sequencing of novel species.</title>
        <authorList>
            <person name="Heo J."/>
            <person name="Kim S.-J."/>
            <person name="Kim J.-S."/>
            <person name="Hong S.-B."/>
            <person name="Kwon S.-W."/>
        </authorList>
    </citation>
    <scope>NUCLEOTIDE SEQUENCE [LARGE SCALE GENOMIC DNA]</scope>
    <source>
        <strain evidence="7 8">MFER-1</strain>
    </source>
</reference>
<feature type="modified residue" description="4-aspartylphosphate" evidence="4">
    <location>
        <position position="57"/>
    </location>
</feature>
<keyword evidence="3" id="KW-0804">Transcription</keyword>
<dbReference type="PROSITE" id="PS01124">
    <property type="entry name" value="HTH_ARAC_FAMILY_2"/>
    <property type="match status" value="1"/>
</dbReference>
<evidence type="ECO:0000256" key="4">
    <source>
        <dbReference type="PROSITE-ProRule" id="PRU00169"/>
    </source>
</evidence>
<keyword evidence="2" id="KW-0238">DNA-binding</keyword>
<dbReference type="Pfam" id="PF00072">
    <property type="entry name" value="Response_reg"/>
    <property type="match status" value="1"/>
</dbReference>
<feature type="domain" description="HTH araC/xylS-type" evidence="5">
    <location>
        <begin position="414"/>
        <end position="512"/>
    </location>
</feature>
<dbReference type="AlphaFoldDB" id="A0A7Z2VMF7"/>
<dbReference type="InterPro" id="IPR018060">
    <property type="entry name" value="HTH_AraC"/>
</dbReference>
<dbReference type="PANTHER" id="PTHR43280">
    <property type="entry name" value="ARAC-FAMILY TRANSCRIPTIONAL REGULATOR"/>
    <property type="match status" value="1"/>
</dbReference>
<keyword evidence="1" id="KW-0805">Transcription regulation</keyword>
<gene>
    <name evidence="7" type="ORF">HH215_22675</name>
</gene>
<evidence type="ECO:0000256" key="1">
    <source>
        <dbReference type="ARBA" id="ARBA00023015"/>
    </source>
</evidence>
<dbReference type="GO" id="GO:0043565">
    <property type="term" value="F:sequence-specific DNA binding"/>
    <property type="evidence" value="ECO:0007669"/>
    <property type="project" value="InterPro"/>
</dbReference>
<organism evidence="7 8">
    <name type="scientific">Cohnella herbarum</name>
    <dbReference type="NCBI Taxonomy" id="2728023"/>
    <lineage>
        <taxon>Bacteria</taxon>
        <taxon>Bacillati</taxon>
        <taxon>Bacillota</taxon>
        <taxon>Bacilli</taxon>
        <taxon>Bacillales</taxon>
        <taxon>Paenibacillaceae</taxon>
        <taxon>Cohnella</taxon>
    </lineage>
</organism>
<proteinExistence type="predicted"/>
<evidence type="ECO:0000259" key="6">
    <source>
        <dbReference type="PROSITE" id="PS50110"/>
    </source>
</evidence>
<dbReference type="Gene3D" id="3.40.50.2300">
    <property type="match status" value="1"/>
</dbReference>
<feature type="domain" description="Response regulatory" evidence="6">
    <location>
        <begin position="3"/>
        <end position="122"/>
    </location>
</feature>
<dbReference type="SUPFAM" id="SSF46689">
    <property type="entry name" value="Homeodomain-like"/>
    <property type="match status" value="2"/>
</dbReference>
<sequence length="520" mass="58672">MYKYIVVDDEVLIRRGMLKKIRAADFGDRLAYAGEADNGEDALELIRSVNPDIIITDMRMPEMDGKLLLQTLQKDYPDKKVIVVSGYSDFEYMKEAISAKAVGYLLKPFSRDEIRDTLTKAISILDAEQSALQQLAHQENEKQEISYDVDLQSLGNLILGLHHKEKAPVLRSSKLREVAGAKHYLLMTIYSTDILNSSSLSAGDHYVYIPHAQNDHMSFYLFYMSGESEGILEYAKSVAERIAGNASNNPKFGISGPKTSLIQLSEAYEETVEALNGGRIGEDNSAISVFCGTKSVTPALSWERMDELLFFIESGNSAKATEWTGKLFDHFYGLPESTLGEVKSTCRLLIQEVRSLLHRNFHIDGNASPSSSFESALSGIFDIEAIKAHLLTVLPNIAEMMNEQNVYSSEHVVDNIRSYIRNNYNKVLTLEKISSLFFINPSYCSYLFKEKTGVNFSDYVNQVRIDNAKAYLENTDDKVYKIAKTLGFDNSKYFFRVFKKLTGQTPEEYRQTIAKQKEQA</sequence>
<dbReference type="CDD" id="cd17536">
    <property type="entry name" value="REC_YesN-like"/>
    <property type="match status" value="1"/>
</dbReference>
<dbReference type="InterPro" id="IPR011006">
    <property type="entry name" value="CheY-like_superfamily"/>
</dbReference>
<dbReference type="SMART" id="SM00342">
    <property type="entry name" value="HTH_ARAC"/>
    <property type="match status" value="1"/>
</dbReference>
<dbReference type="KEGG" id="cheb:HH215_22675"/>
<evidence type="ECO:0000256" key="2">
    <source>
        <dbReference type="ARBA" id="ARBA00023125"/>
    </source>
</evidence>
<name>A0A7Z2VMF7_9BACL</name>
<keyword evidence="4" id="KW-0597">Phosphoprotein</keyword>
<dbReference type="InterPro" id="IPR020449">
    <property type="entry name" value="Tscrpt_reg_AraC-type_HTH"/>
</dbReference>
<dbReference type="RefSeq" id="WP_169281972.1">
    <property type="nucleotide sequence ID" value="NZ_CP051680.1"/>
</dbReference>
<dbReference type="SMART" id="SM00448">
    <property type="entry name" value="REC"/>
    <property type="match status" value="1"/>
</dbReference>
<dbReference type="GO" id="GO:0003700">
    <property type="term" value="F:DNA-binding transcription factor activity"/>
    <property type="evidence" value="ECO:0007669"/>
    <property type="project" value="InterPro"/>
</dbReference>
<keyword evidence="8" id="KW-1185">Reference proteome</keyword>
<dbReference type="EMBL" id="CP051680">
    <property type="protein sequence ID" value="QJD85712.1"/>
    <property type="molecule type" value="Genomic_DNA"/>
</dbReference>
<dbReference type="InterPro" id="IPR001789">
    <property type="entry name" value="Sig_transdc_resp-reg_receiver"/>
</dbReference>
<dbReference type="InterPro" id="IPR009057">
    <property type="entry name" value="Homeodomain-like_sf"/>
</dbReference>
<dbReference type="PANTHER" id="PTHR43280:SF10">
    <property type="entry name" value="REGULATORY PROTEIN POCR"/>
    <property type="match status" value="1"/>
</dbReference>
<dbReference type="Pfam" id="PF12833">
    <property type="entry name" value="HTH_18"/>
    <property type="match status" value="1"/>
</dbReference>
<dbReference type="Proteomes" id="UP000502248">
    <property type="component" value="Chromosome"/>
</dbReference>
<protein>
    <submittedName>
        <fullName evidence="7">Response regulator</fullName>
    </submittedName>
</protein>
<dbReference type="SUPFAM" id="SSF52172">
    <property type="entry name" value="CheY-like"/>
    <property type="match status" value="1"/>
</dbReference>
<evidence type="ECO:0000259" key="5">
    <source>
        <dbReference type="PROSITE" id="PS01124"/>
    </source>
</evidence>
<evidence type="ECO:0000256" key="3">
    <source>
        <dbReference type="ARBA" id="ARBA00023163"/>
    </source>
</evidence>
<evidence type="ECO:0000313" key="7">
    <source>
        <dbReference type="EMBL" id="QJD85712.1"/>
    </source>
</evidence>
<evidence type="ECO:0000313" key="8">
    <source>
        <dbReference type="Proteomes" id="UP000502248"/>
    </source>
</evidence>
<accession>A0A7Z2VMF7</accession>
<dbReference type="Gene3D" id="1.10.10.60">
    <property type="entry name" value="Homeodomain-like"/>
    <property type="match status" value="2"/>
</dbReference>
<dbReference type="PRINTS" id="PR00032">
    <property type="entry name" value="HTHARAC"/>
</dbReference>
<dbReference type="GO" id="GO:0000160">
    <property type="term" value="P:phosphorelay signal transduction system"/>
    <property type="evidence" value="ECO:0007669"/>
    <property type="project" value="InterPro"/>
</dbReference>
<dbReference type="PROSITE" id="PS50110">
    <property type="entry name" value="RESPONSE_REGULATORY"/>
    <property type="match status" value="1"/>
</dbReference>